<dbReference type="GeneID" id="42528988"/>
<keyword evidence="3" id="KW-1185">Reference proteome</keyword>
<dbReference type="RefSeq" id="XP_031578716.1">
    <property type="nucleotide sequence ID" value="XM_031724962.1"/>
</dbReference>
<reference evidence="2" key="1">
    <citation type="submission" date="2009-02" db="EMBL/GenBank/DDBJ databases">
        <title>The Genome Sequence of Blastomyces dermatitidis strain SLH14081.</title>
        <authorList>
            <consortium name="The Broad Institute Genome Sequencing Platform"/>
            <consortium name="Broad Institute Microbial Sequencing Center."/>
            <person name="Champion M."/>
            <person name="Cuomo C."/>
            <person name="Ma L.-J."/>
            <person name="Henn M.R."/>
            <person name="Klein B."/>
            <person name="Goldman B."/>
            <person name="Young S."/>
            <person name="Kodira C.D."/>
            <person name="Zeng Q."/>
            <person name="Koehrsen M."/>
            <person name="Alvarado L."/>
            <person name="Berlin A.M."/>
            <person name="Heiman D.I."/>
            <person name="Hepburn T.A."/>
            <person name="Saif S."/>
            <person name="Shea T.D."/>
            <person name="Shenoy N."/>
            <person name="Sykes S."/>
            <person name="Galagan J."/>
            <person name="Nusbaum C."/>
            <person name="Birren B."/>
        </authorList>
    </citation>
    <scope>NUCLEOTIDE SEQUENCE</scope>
    <source>
        <strain evidence="2">SLH14081</strain>
    </source>
</reference>
<evidence type="ECO:0000256" key="1">
    <source>
        <dbReference type="SAM" id="MobiDB-lite"/>
    </source>
</evidence>
<evidence type="ECO:0000313" key="2">
    <source>
        <dbReference type="EMBL" id="OAT09235.1"/>
    </source>
</evidence>
<dbReference type="AlphaFoldDB" id="A0A179UMC6"/>
<feature type="region of interest" description="Disordered" evidence="1">
    <location>
        <begin position="1"/>
        <end position="23"/>
    </location>
</feature>
<protein>
    <submittedName>
        <fullName evidence="2">Uncharacterized protein</fullName>
    </submittedName>
</protein>
<gene>
    <name evidence="2" type="ORF">BDBG_17181</name>
</gene>
<evidence type="ECO:0000313" key="3">
    <source>
        <dbReference type="Proteomes" id="UP000002038"/>
    </source>
</evidence>
<dbReference type="EMBL" id="GG657456">
    <property type="protein sequence ID" value="OAT09235.1"/>
    <property type="molecule type" value="Genomic_DNA"/>
</dbReference>
<dbReference type="KEGG" id="bgh:BDBG_17181"/>
<dbReference type="VEuPathDB" id="FungiDB:BDBG_17181"/>
<name>A0A179UMC6_BLAGS</name>
<organism evidence="2 3">
    <name type="scientific">Blastomyces gilchristii (strain SLH14081)</name>
    <name type="common">Blastomyces dermatitidis</name>
    <dbReference type="NCBI Taxonomy" id="559298"/>
    <lineage>
        <taxon>Eukaryota</taxon>
        <taxon>Fungi</taxon>
        <taxon>Dikarya</taxon>
        <taxon>Ascomycota</taxon>
        <taxon>Pezizomycotina</taxon>
        <taxon>Eurotiomycetes</taxon>
        <taxon>Eurotiomycetidae</taxon>
        <taxon>Onygenales</taxon>
        <taxon>Ajellomycetaceae</taxon>
        <taxon>Blastomyces</taxon>
    </lineage>
</organism>
<reference evidence="3" key="2">
    <citation type="journal article" date="2015" name="PLoS Genet.">
        <title>The dynamic genome and transcriptome of the human fungal pathogen Blastomyces and close relative Emmonsia.</title>
        <authorList>
            <person name="Munoz J.F."/>
            <person name="Gauthier G.M."/>
            <person name="Desjardins C.A."/>
            <person name="Gallo J.E."/>
            <person name="Holder J."/>
            <person name="Sullivan T.D."/>
            <person name="Marty A.J."/>
            <person name="Carmen J.C."/>
            <person name="Chen Z."/>
            <person name="Ding L."/>
            <person name="Gujja S."/>
            <person name="Magrini V."/>
            <person name="Misas E."/>
            <person name="Mitreva M."/>
            <person name="Priest M."/>
            <person name="Saif S."/>
            <person name="Whiston E.A."/>
            <person name="Young S."/>
            <person name="Zeng Q."/>
            <person name="Goldman W.E."/>
            <person name="Mardis E.R."/>
            <person name="Taylor J.W."/>
            <person name="McEwen J.G."/>
            <person name="Clay O.K."/>
            <person name="Klein B.S."/>
            <person name="Cuomo C.A."/>
        </authorList>
    </citation>
    <scope>NUCLEOTIDE SEQUENCE [LARGE SCALE GENOMIC DNA]</scope>
    <source>
        <strain evidence="3">SLH14081</strain>
    </source>
</reference>
<dbReference type="Proteomes" id="UP000002038">
    <property type="component" value="Unassembled WGS sequence"/>
</dbReference>
<dbReference type="EMBL" id="GG657456">
    <property type="protein sequence ID" value="OAT09236.1"/>
    <property type="molecule type" value="Genomic_DNA"/>
</dbReference>
<sequence length="113" mass="13136">MPLTNKPDAPAVSLGEGGDVGLPPITNNLREQFGRILIDKNPLFEYRLARQYRLDLLLCADAGVKRLAELRILWRGVLFKRKSVGRTRRTNNNPHRRQAMARRCRSRPWQYHC</sequence>
<proteinExistence type="predicted"/>
<dbReference type="RefSeq" id="XP_031578717.1">
    <property type="nucleotide sequence ID" value="XM_031724963.1"/>
</dbReference>
<accession>A0A179UMC6</accession>